<evidence type="ECO:0000313" key="1">
    <source>
        <dbReference type="EMBL" id="KAF4424485.1"/>
    </source>
</evidence>
<dbReference type="InterPro" id="IPR051961">
    <property type="entry name" value="Fungal_Metabolite_Diox"/>
</dbReference>
<proteinExistence type="predicted"/>
<dbReference type="PANTHER" id="PTHR37563:SF2">
    <property type="entry name" value="PHYTANOYL-COA DIOXYGENASE FAMILY PROTEIN (AFU_ORTHOLOGUE AFUA_2G03330)"/>
    <property type="match status" value="1"/>
</dbReference>
<accession>A0A8H4JJK2</accession>
<dbReference type="Pfam" id="PF05721">
    <property type="entry name" value="PhyH"/>
    <property type="match status" value="1"/>
</dbReference>
<evidence type="ECO:0000313" key="2">
    <source>
        <dbReference type="Proteomes" id="UP000605986"/>
    </source>
</evidence>
<keyword evidence="1" id="KW-0223">Dioxygenase</keyword>
<organism evidence="1 2">
    <name type="scientific">Fusarium austroafricanum</name>
    <dbReference type="NCBI Taxonomy" id="2364996"/>
    <lineage>
        <taxon>Eukaryota</taxon>
        <taxon>Fungi</taxon>
        <taxon>Dikarya</taxon>
        <taxon>Ascomycota</taxon>
        <taxon>Pezizomycotina</taxon>
        <taxon>Sordariomycetes</taxon>
        <taxon>Hypocreomycetidae</taxon>
        <taxon>Hypocreales</taxon>
        <taxon>Nectriaceae</taxon>
        <taxon>Fusarium</taxon>
        <taxon>Fusarium concolor species complex</taxon>
    </lineage>
</organism>
<dbReference type="Proteomes" id="UP000605986">
    <property type="component" value="Unassembled WGS sequence"/>
</dbReference>
<dbReference type="EMBL" id="JAADJG010001126">
    <property type="protein sequence ID" value="KAF4424485.1"/>
    <property type="molecule type" value="Genomic_DNA"/>
</dbReference>
<dbReference type="OrthoDB" id="407832at2759"/>
<sequence>MTVSAPTSELPKTIKLTSEELATKSIRSRHLQAALEALHTDGLVVLENAVDPDHLDHLNERMIMDAQKLQTIEKAHINFSKETRNFQQEVVPDEGYVFDDILANPWAGEILQHALGPNPKIRLYSANTAFKAEARQPVHIDIASGFPRAPFGYCVNINLVPTSPENGATEFWLGTHNDPDLGKLTINGSGSDGPDPVVALEKKKARAKALGLPTEYADELVEKRRKVRPPIQASLPKGALIIRDIRMWHAGMPNRTYKTRIMLVTVVFSQWYRNNQKIRLPKRWQGRINWGAFDPSVVEWVENDDNYLLGAHEFTLTQVP</sequence>
<dbReference type="AlphaFoldDB" id="A0A8H4JJK2"/>
<gene>
    <name evidence="1" type="ORF">F53441_14232</name>
</gene>
<dbReference type="PANTHER" id="PTHR37563">
    <property type="entry name" value="PHYTANOYL-COA DIOXYGENASE FAMILY PROTEIN (AFU_ORTHOLOGUE AFUA_2G03330)"/>
    <property type="match status" value="1"/>
</dbReference>
<reference evidence="1" key="1">
    <citation type="submission" date="2020-01" db="EMBL/GenBank/DDBJ databases">
        <title>Identification and distribution of gene clusters putatively required for synthesis of sphingolipid metabolism inhibitors in phylogenetically diverse species of the filamentous fungus Fusarium.</title>
        <authorList>
            <person name="Kim H.-S."/>
            <person name="Busman M."/>
            <person name="Brown D.W."/>
            <person name="Divon H."/>
            <person name="Uhlig S."/>
            <person name="Proctor R.H."/>
        </authorList>
    </citation>
    <scope>NUCLEOTIDE SEQUENCE</scope>
    <source>
        <strain evidence="1">NRRL 53441</strain>
    </source>
</reference>
<keyword evidence="2" id="KW-1185">Reference proteome</keyword>
<keyword evidence="1" id="KW-0560">Oxidoreductase</keyword>
<dbReference type="InterPro" id="IPR008775">
    <property type="entry name" value="Phytyl_CoA_dOase-like"/>
</dbReference>
<protein>
    <submittedName>
        <fullName evidence="1">Phytanoyl-CoA dioxygenase family protein</fullName>
    </submittedName>
</protein>
<comment type="caution">
    <text evidence="1">The sequence shown here is derived from an EMBL/GenBank/DDBJ whole genome shotgun (WGS) entry which is preliminary data.</text>
</comment>
<name>A0A8H4JJK2_9HYPO</name>
<dbReference type="SUPFAM" id="SSF51197">
    <property type="entry name" value="Clavaminate synthase-like"/>
    <property type="match status" value="1"/>
</dbReference>
<dbReference type="GO" id="GO:0051213">
    <property type="term" value="F:dioxygenase activity"/>
    <property type="evidence" value="ECO:0007669"/>
    <property type="project" value="UniProtKB-KW"/>
</dbReference>
<dbReference type="Gene3D" id="2.60.120.620">
    <property type="entry name" value="q2cbj1_9rhob like domain"/>
    <property type="match status" value="1"/>
</dbReference>